<feature type="signal peptide" evidence="1">
    <location>
        <begin position="1"/>
        <end position="22"/>
    </location>
</feature>
<proteinExistence type="predicted"/>
<evidence type="ECO:0000313" key="2">
    <source>
        <dbReference type="EMBL" id="GAQ24007.1"/>
    </source>
</evidence>
<feature type="chain" id="PRO_5007086701" evidence="1">
    <location>
        <begin position="23"/>
        <end position="73"/>
    </location>
</feature>
<keyword evidence="1" id="KW-0732">Signal</keyword>
<dbReference type="AlphaFoldDB" id="A0A100HNM4"/>
<sequence length="73" mass="7603">MKKTLLLIATLSLVACSGQDNSAVDTAKAAQNLTYFQDTHGNCFAALNSGSRDGWLITSITTVPCDRTPGGGL</sequence>
<dbReference type="RefSeq" id="WP_058980245.1">
    <property type="nucleotide sequence ID" value="NZ_BCMS01000006.1"/>
</dbReference>
<comment type="caution">
    <text evidence="2">The sequence shown here is derived from an EMBL/GenBank/DDBJ whole genome shotgun (WGS) entry which is preliminary data.</text>
</comment>
<reference evidence="3" key="1">
    <citation type="submission" date="2015-11" db="EMBL/GenBank/DDBJ databases">
        <title>Draft Genome Sequence of the Radioresistant Bacterium Deinococcus grandis, Isolated from Freshwater Fish in Japan.</title>
        <authorList>
            <person name="Satoh K."/>
            <person name="Onodera T."/>
            <person name="Omoso K."/>
            <person name="Takeda-Yano K."/>
            <person name="Katayama T."/>
            <person name="Oono Y."/>
            <person name="Narumi I."/>
        </authorList>
    </citation>
    <scope>NUCLEOTIDE SEQUENCE [LARGE SCALE GENOMIC DNA]</scope>
    <source>
        <strain evidence="3">ATCC 43672</strain>
    </source>
</reference>
<keyword evidence="3" id="KW-1185">Reference proteome</keyword>
<gene>
    <name evidence="2" type="ORF">DEIGR_400140</name>
</gene>
<name>A0A100HNM4_9DEIO</name>
<dbReference type="PROSITE" id="PS51257">
    <property type="entry name" value="PROKAR_LIPOPROTEIN"/>
    <property type="match status" value="1"/>
</dbReference>
<evidence type="ECO:0000256" key="1">
    <source>
        <dbReference type="SAM" id="SignalP"/>
    </source>
</evidence>
<evidence type="ECO:0000313" key="3">
    <source>
        <dbReference type="Proteomes" id="UP000056209"/>
    </source>
</evidence>
<accession>A0A100HNM4</accession>
<dbReference type="Proteomes" id="UP000056209">
    <property type="component" value="Unassembled WGS sequence"/>
</dbReference>
<protein>
    <submittedName>
        <fullName evidence="2">Substrate-binding region of ABC-type glycine betaine transport system</fullName>
    </submittedName>
</protein>
<dbReference type="EMBL" id="BCMS01000006">
    <property type="protein sequence ID" value="GAQ24007.1"/>
    <property type="molecule type" value="Genomic_DNA"/>
</dbReference>
<organism evidence="2 3">
    <name type="scientific">Deinococcus grandis</name>
    <dbReference type="NCBI Taxonomy" id="57498"/>
    <lineage>
        <taxon>Bacteria</taxon>
        <taxon>Thermotogati</taxon>
        <taxon>Deinococcota</taxon>
        <taxon>Deinococci</taxon>
        <taxon>Deinococcales</taxon>
        <taxon>Deinococcaceae</taxon>
        <taxon>Deinococcus</taxon>
    </lineage>
</organism>